<evidence type="ECO:0000313" key="1">
    <source>
        <dbReference type="EMBL" id="KTC72546.1"/>
    </source>
</evidence>
<dbReference type="STRING" id="28083.Lbir_1321"/>
<proteinExistence type="predicted"/>
<accession>A0A378IBJ8</accession>
<name>A0A378IBJ8_9GAMM</name>
<evidence type="ECO:0000313" key="3">
    <source>
        <dbReference type="Proteomes" id="UP000054735"/>
    </source>
</evidence>
<dbReference type="Proteomes" id="UP000054735">
    <property type="component" value="Unassembled WGS sequence"/>
</dbReference>
<keyword evidence="3" id="KW-1185">Reference proteome</keyword>
<protein>
    <submittedName>
        <fullName evidence="2">Uncharacterized protein</fullName>
    </submittedName>
</protein>
<reference evidence="1 3" key="1">
    <citation type="submission" date="2015-11" db="EMBL/GenBank/DDBJ databases">
        <title>Genomic analysis of 38 Legionella species identifies large and diverse effector repertoires.</title>
        <authorList>
            <person name="Burstein D."/>
            <person name="Amaro F."/>
            <person name="Zusman T."/>
            <person name="Lifshitz Z."/>
            <person name="Cohen O."/>
            <person name="Gilbert J.A."/>
            <person name="Pupko T."/>
            <person name="Shuman H.A."/>
            <person name="Segal G."/>
        </authorList>
    </citation>
    <scope>NUCLEOTIDE SEQUENCE [LARGE SCALE GENOMIC DNA]</scope>
    <source>
        <strain evidence="1 3">CDC#1407-AL-14</strain>
    </source>
</reference>
<organism evidence="2 4">
    <name type="scientific">Legionella birminghamensis</name>
    <dbReference type="NCBI Taxonomy" id="28083"/>
    <lineage>
        <taxon>Bacteria</taxon>
        <taxon>Pseudomonadati</taxon>
        <taxon>Pseudomonadota</taxon>
        <taxon>Gammaproteobacteria</taxon>
        <taxon>Legionellales</taxon>
        <taxon>Legionellaceae</taxon>
        <taxon>Legionella</taxon>
    </lineage>
</organism>
<dbReference type="EMBL" id="LNXT01000015">
    <property type="protein sequence ID" value="KTC72546.1"/>
    <property type="molecule type" value="Genomic_DNA"/>
</dbReference>
<sequence>MLIALGHNNFFKSNENQDLKLKITIDDKDYEGFDVQFDNKTLLIDGKNYKDVTPLTGAAVQLSQDGITYEKFPNIVANSIFHLPIPQCTVKGLYRFMSNLNPEFEINKADMDYYFSKLTGTERDKFIELFGVVEKSNAEGILKPNCP</sequence>
<reference evidence="2 4" key="2">
    <citation type="submission" date="2018-06" db="EMBL/GenBank/DDBJ databases">
        <authorList>
            <consortium name="Pathogen Informatics"/>
            <person name="Doyle S."/>
        </authorList>
    </citation>
    <scope>NUCLEOTIDE SEQUENCE [LARGE SCALE GENOMIC DNA]</scope>
    <source>
        <strain evidence="2 4">NCTC12437</strain>
    </source>
</reference>
<evidence type="ECO:0000313" key="4">
    <source>
        <dbReference type="Proteomes" id="UP000255066"/>
    </source>
</evidence>
<dbReference type="Proteomes" id="UP000255066">
    <property type="component" value="Unassembled WGS sequence"/>
</dbReference>
<gene>
    <name evidence="1" type="ORF">Lbir_1321</name>
    <name evidence="2" type="ORF">NCTC12437_01924</name>
</gene>
<dbReference type="AlphaFoldDB" id="A0A378IBJ8"/>
<dbReference type="RefSeq" id="WP_058523393.1">
    <property type="nucleotide sequence ID" value="NZ_CAAAHV010000046.1"/>
</dbReference>
<dbReference type="EMBL" id="UGNW01000001">
    <property type="protein sequence ID" value="STX32145.1"/>
    <property type="molecule type" value="Genomic_DNA"/>
</dbReference>
<evidence type="ECO:0000313" key="2">
    <source>
        <dbReference type="EMBL" id="STX32145.1"/>
    </source>
</evidence>